<evidence type="ECO:0000313" key="5">
    <source>
        <dbReference type="EMBL" id="KAG8547795.1"/>
    </source>
</evidence>
<evidence type="ECO:0000256" key="2">
    <source>
        <dbReference type="ARBA" id="ARBA00005794"/>
    </source>
</evidence>
<dbReference type="PANTHER" id="PTHR21824:SF4">
    <property type="entry name" value="TRANSMEMBRANE PROTEIN 177"/>
    <property type="match status" value="1"/>
</dbReference>
<keyword evidence="4" id="KW-0472">Membrane</keyword>
<evidence type="ECO:0000256" key="3">
    <source>
        <dbReference type="ARBA" id="ARBA00014595"/>
    </source>
</evidence>
<keyword evidence="6" id="KW-1185">Reference proteome</keyword>
<evidence type="ECO:0000256" key="4">
    <source>
        <dbReference type="SAM" id="Phobius"/>
    </source>
</evidence>
<proteinExistence type="inferred from homology"/>
<dbReference type="PANTHER" id="PTHR21824">
    <property type="entry name" value="TRANSMEMBRANE PROTEIN 177"/>
    <property type="match status" value="1"/>
</dbReference>
<comment type="caution">
    <text evidence="5">The sequence shown here is derived from an EMBL/GenBank/DDBJ whole genome shotgun (WGS) entry which is preliminary data.</text>
</comment>
<feature type="transmembrane region" description="Helical" evidence="4">
    <location>
        <begin position="201"/>
        <end position="221"/>
    </location>
</feature>
<organism evidence="5 6">
    <name type="scientific">Engystomops pustulosus</name>
    <name type="common">Tungara frog</name>
    <name type="synonym">Physalaemus pustulosus</name>
    <dbReference type="NCBI Taxonomy" id="76066"/>
    <lineage>
        <taxon>Eukaryota</taxon>
        <taxon>Metazoa</taxon>
        <taxon>Chordata</taxon>
        <taxon>Craniata</taxon>
        <taxon>Vertebrata</taxon>
        <taxon>Euteleostomi</taxon>
        <taxon>Amphibia</taxon>
        <taxon>Batrachia</taxon>
        <taxon>Anura</taxon>
        <taxon>Neobatrachia</taxon>
        <taxon>Hyloidea</taxon>
        <taxon>Leptodactylidae</taxon>
        <taxon>Leiuperinae</taxon>
        <taxon>Engystomops</taxon>
    </lineage>
</organism>
<evidence type="ECO:0000256" key="1">
    <source>
        <dbReference type="ARBA" id="ARBA00003998"/>
    </source>
</evidence>
<dbReference type="EMBL" id="WNYA01000610">
    <property type="protein sequence ID" value="KAG8547795.1"/>
    <property type="molecule type" value="Genomic_DNA"/>
</dbReference>
<keyword evidence="4" id="KW-1133">Transmembrane helix</keyword>
<dbReference type="AlphaFoldDB" id="A0AAV6ZHP5"/>
<comment type="function">
    <text evidence="1">Plays a role in the early steps of cytochrome c oxidase subunit II (MT-CO2/COX2) maturation and is required for the stabilization of COX20 and the newly synthesized MT-CO2/COX2 protein.</text>
</comment>
<name>A0AAV6ZHP5_ENGPU</name>
<gene>
    <name evidence="5" type="ORF">GDO81_027479</name>
</gene>
<evidence type="ECO:0000313" key="6">
    <source>
        <dbReference type="Proteomes" id="UP000824782"/>
    </source>
</evidence>
<dbReference type="GO" id="GO:0016020">
    <property type="term" value="C:membrane"/>
    <property type="evidence" value="ECO:0007669"/>
    <property type="project" value="TreeGrafter"/>
</dbReference>
<accession>A0AAV6ZHP5</accession>
<dbReference type="Proteomes" id="UP000824782">
    <property type="component" value="Unassembled WGS sequence"/>
</dbReference>
<protein>
    <recommendedName>
        <fullName evidence="3">Transmembrane protein 177</fullName>
    </recommendedName>
</protein>
<comment type="similarity">
    <text evidence="2">Belongs to the TMEM177 family.</text>
</comment>
<dbReference type="InterPro" id="IPR026620">
    <property type="entry name" value="TMEM177"/>
</dbReference>
<sequence length="310" mass="33862">MALPLFLKFCVFTRQHRGKLLGASSLGLFTVNLSYHIFPEQTFRRLYQSWSKGEPAPLTAKLRDLFSDVLEETRLGSSGFTPFAAYGFQPVSAGVPRLPGGCLIGIPANYNSTKEDGAGTSDRLLVINGQEVDWASEPGAALRDTLTLSTNAQKFSLAREAIHAQTCGPILQASVAPVCLAGVCVSSVGIKQLLGLYAGPILLRGVFNALAVLLGFTGYFLSYDAVSQWLDYRSDRKAAAVSKAYAQGGLEFYEKILARNRLLRGIIGKQGETMYAPSGNLFPKNKLRLKHAPYTSRRDQILHVLEQQQE</sequence>
<keyword evidence="4" id="KW-0812">Transmembrane</keyword>
<reference evidence="5" key="1">
    <citation type="thesis" date="2020" institute="ProQuest LLC" country="789 East Eisenhower Parkway, Ann Arbor, MI, USA">
        <title>Comparative Genomics and Chromosome Evolution.</title>
        <authorList>
            <person name="Mudd A.B."/>
        </authorList>
    </citation>
    <scope>NUCLEOTIDE SEQUENCE</scope>
    <source>
        <strain evidence="5">237g6f4</strain>
        <tissue evidence="5">Blood</tissue>
    </source>
</reference>